<keyword evidence="2" id="KW-1185">Reference proteome</keyword>
<evidence type="ECO:0000313" key="1">
    <source>
        <dbReference type="EMBL" id="BBO79013.1"/>
    </source>
</evidence>
<evidence type="ECO:0008006" key="3">
    <source>
        <dbReference type="Google" id="ProtNLM"/>
    </source>
</evidence>
<dbReference type="KEGG" id="dwd:DSCW_64300"/>
<evidence type="ECO:0000313" key="2">
    <source>
        <dbReference type="Proteomes" id="UP000427769"/>
    </source>
</evidence>
<organism evidence="1 2">
    <name type="scientific">Desulfosarcina widdelii</name>
    <dbReference type="NCBI Taxonomy" id="947919"/>
    <lineage>
        <taxon>Bacteria</taxon>
        <taxon>Pseudomonadati</taxon>
        <taxon>Thermodesulfobacteriota</taxon>
        <taxon>Desulfobacteria</taxon>
        <taxon>Desulfobacterales</taxon>
        <taxon>Desulfosarcinaceae</taxon>
        <taxon>Desulfosarcina</taxon>
    </lineage>
</organism>
<proteinExistence type="predicted"/>
<name>A0A5K7ZH60_9BACT</name>
<dbReference type="RefSeq" id="WP_155307589.1">
    <property type="nucleotide sequence ID" value="NZ_AP021875.1"/>
</dbReference>
<dbReference type="Proteomes" id="UP000427769">
    <property type="component" value="Chromosome"/>
</dbReference>
<dbReference type="OrthoDB" id="5420736at2"/>
<dbReference type="AlphaFoldDB" id="A0A5K7ZH60"/>
<dbReference type="EMBL" id="AP021875">
    <property type="protein sequence ID" value="BBO79013.1"/>
    <property type="molecule type" value="Genomic_DNA"/>
</dbReference>
<sequence>MDQILGNRRRPRFAVRDMTLTINGKTYRIFNINAHGVGFLIDSPDEVEIGTEIGPMIVNGRVSARVVGIPRHISQVISSKKELHFTPGWVCGTEFTTQHDLDGGKLLEEYIAENIEREAEKKEE</sequence>
<reference evidence="1 2" key="1">
    <citation type="submission" date="2019-11" db="EMBL/GenBank/DDBJ databases">
        <title>Comparative genomics of hydrocarbon-degrading Desulfosarcina strains.</title>
        <authorList>
            <person name="Watanabe M."/>
            <person name="Kojima H."/>
            <person name="Fukui M."/>
        </authorList>
    </citation>
    <scope>NUCLEOTIDE SEQUENCE [LARGE SCALE GENOMIC DNA]</scope>
    <source>
        <strain evidence="1 2">PP31</strain>
    </source>
</reference>
<accession>A0A5K7ZH60</accession>
<protein>
    <recommendedName>
        <fullName evidence="3">PilZ domain-containing protein</fullName>
    </recommendedName>
</protein>
<gene>
    <name evidence="1" type="ORF">DSCW_64300</name>
</gene>